<reference evidence="3 4" key="1">
    <citation type="submission" date="2020-08" db="EMBL/GenBank/DDBJ databases">
        <title>Sequencing the genomes of 1000 actinobacteria strains.</title>
        <authorList>
            <person name="Klenk H.-P."/>
        </authorList>
    </citation>
    <scope>NUCLEOTIDE SEQUENCE [LARGE SCALE GENOMIC DNA]</scope>
    <source>
        <strain evidence="3 4">DSM 45823</strain>
    </source>
</reference>
<dbReference type="Proteomes" id="UP000539313">
    <property type="component" value="Unassembled WGS sequence"/>
</dbReference>
<evidence type="ECO:0000259" key="2">
    <source>
        <dbReference type="Pfam" id="PF12697"/>
    </source>
</evidence>
<organism evidence="3 4">
    <name type="scientific">Thermomonospora cellulosilytica</name>
    <dbReference type="NCBI Taxonomy" id="1411118"/>
    <lineage>
        <taxon>Bacteria</taxon>
        <taxon>Bacillati</taxon>
        <taxon>Actinomycetota</taxon>
        <taxon>Actinomycetes</taxon>
        <taxon>Streptosporangiales</taxon>
        <taxon>Thermomonosporaceae</taxon>
        <taxon>Thermomonospora</taxon>
    </lineage>
</organism>
<evidence type="ECO:0000313" key="4">
    <source>
        <dbReference type="Proteomes" id="UP000539313"/>
    </source>
</evidence>
<dbReference type="GO" id="GO:0003824">
    <property type="term" value="F:catalytic activity"/>
    <property type="evidence" value="ECO:0007669"/>
    <property type="project" value="UniProtKB-ARBA"/>
</dbReference>
<dbReference type="SUPFAM" id="SSF53474">
    <property type="entry name" value="alpha/beta-Hydrolases"/>
    <property type="match status" value="1"/>
</dbReference>
<evidence type="ECO:0000313" key="3">
    <source>
        <dbReference type="EMBL" id="MBA9005427.1"/>
    </source>
</evidence>
<feature type="region of interest" description="Disordered" evidence="1">
    <location>
        <begin position="165"/>
        <end position="185"/>
    </location>
</feature>
<proteinExistence type="predicted"/>
<dbReference type="RefSeq" id="WP_312881141.1">
    <property type="nucleotide sequence ID" value="NZ_JACJII010000001.1"/>
</dbReference>
<dbReference type="InterPro" id="IPR029058">
    <property type="entry name" value="AB_hydrolase_fold"/>
</dbReference>
<dbReference type="Pfam" id="PF12697">
    <property type="entry name" value="Abhydrolase_6"/>
    <property type="match status" value="1"/>
</dbReference>
<accession>A0A7W3N0T1</accession>
<dbReference type="AlphaFoldDB" id="A0A7W3N0T1"/>
<gene>
    <name evidence="3" type="ORF">HNR21_004309</name>
</gene>
<evidence type="ECO:0000256" key="1">
    <source>
        <dbReference type="SAM" id="MobiDB-lite"/>
    </source>
</evidence>
<feature type="domain" description="AB hydrolase-1" evidence="2">
    <location>
        <begin position="33"/>
        <end position="280"/>
    </location>
</feature>
<sequence length="317" mass="33966">MRTPRRVDRVHVEVAGVPMSALVGEAPRPRAVVVALHGGATTSAYWDAPNRPRLSLLRTGPALGFTVVALDRPGYGASAAHTDRFADPERRVDLAYGAVERLLESRPRGAGVFVMAHSVGCALGVRMAADERGAGLLGLEIAGTGLHRQPRADEILVERHRELLEGGRRDRPPATGRTPRAEGGGLRDLIWGPDRLYPADVAGGAGIASSTPGYEGIEVRHWRRTLPGLAARIRVPVHYSLGDHEQVWRSGPAALAEVAALFTASPRVVVHEQVDGGHNLSLGLSAMAYHLEVLSFVEECVLAREAAARRTHRQGAL</sequence>
<dbReference type="InterPro" id="IPR000073">
    <property type="entry name" value="AB_hydrolase_1"/>
</dbReference>
<name>A0A7W3N0T1_9ACTN</name>
<protein>
    <submittedName>
        <fullName evidence="3">Pimeloyl-ACP methyl ester carboxylesterase</fullName>
    </submittedName>
</protein>
<dbReference type="Gene3D" id="3.40.50.1820">
    <property type="entry name" value="alpha/beta hydrolase"/>
    <property type="match status" value="1"/>
</dbReference>
<dbReference type="EMBL" id="JACJII010000001">
    <property type="protein sequence ID" value="MBA9005427.1"/>
    <property type="molecule type" value="Genomic_DNA"/>
</dbReference>
<comment type="caution">
    <text evidence="3">The sequence shown here is derived from an EMBL/GenBank/DDBJ whole genome shotgun (WGS) entry which is preliminary data.</text>
</comment>
<keyword evidence="4" id="KW-1185">Reference proteome</keyword>